<organism evidence="5">
    <name type="scientific">Schizaphis graminum</name>
    <name type="common">Green bug aphid</name>
    <dbReference type="NCBI Taxonomy" id="13262"/>
    <lineage>
        <taxon>Eukaryota</taxon>
        <taxon>Metazoa</taxon>
        <taxon>Ecdysozoa</taxon>
        <taxon>Arthropoda</taxon>
        <taxon>Hexapoda</taxon>
        <taxon>Insecta</taxon>
        <taxon>Pterygota</taxon>
        <taxon>Neoptera</taxon>
        <taxon>Paraneoptera</taxon>
        <taxon>Hemiptera</taxon>
        <taxon>Sternorrhyncha</taxon>
        <taxon>Aphidomorpha</taxon>
        <taxon>Aphidoidea</taxon>
        <taxon>Aphididae</taxon>
        <taxon>Aphidini</taxon>
        <taxon>Schizaphis</taxon>
    </lineage>
</organism>
<feature type="domain" description="Spondin" evidence="4">
    <location>
        <begin position="184"/>
        <end position="377"/>
    </location>
</feature>
<dbReference type="PANTHER" id="PTHR11311:SF16">
    <property type="entry name" value="SPONDIN-1"/>
    <property type="match status" value="1"/>
</dbReference>
<dbReference type="InterPro" id="IPR051418">
    <property type="entry name" value="Spondin/Thrombospondin_T1"/>
</dbReference>
<dbReference type="PANTHER" id="PTHR11311">
    <property type="entry name" value="SPONDIN"/>
    <property type="match status" value="1"/>
</dbReference>
<dbReference type="EMBL" id="GGMR01015250">
    <property type="protein sequence ID" value="MBY27869.1"/>
    <property type="molecule type" value="Transcribed_RNA"/>
</dbReference>
<evidence type="ECO:0000313" key="5">
    <source>
        <dbReference type="EMBL" id="MBY27869.1"/>
    </source>
</evidence>
<dbReference type="InterPro" id="IPR038678">
    <property type="entry name" value="Spondin_N_sf"/>
</dbReference>
<accession>A0A2S2PEI4</accession>
<sequence>MIIRSIFFVGFVLYFSISSAIKICDRKPTTLTVPKSTNPHTYRIFIKGNVEFYTPGTTYTVILQAIKTVQTATPSFTSFILMVEAEERQNYDDENNDFITGKFQLTGDVRTKISEVCPNTVTQTSLIPKSEIQVFWTAPSSGSGCVIFRATVVEYRDIWYMDDDQLNKRICEESNESNDDNANVVYECCACHEAKFELTFEGLWSRHTHPKDYPDDNWQTRFSDVIGASHTIDYRFWEQDQVASDGMNSIALSGTTSTLESELKSKSDKIRTIIKARGISYPNVTGKTFAVFRVDKDHHLISVVSFMYPSPDWFVGISGLELCLPNCNWITNKTINLYPWDAGIDSGVTYNSTDMPQVPIMNIERLWPSNTNDVHSPFYDQSGAQMKPIAKLHLMRQRLYEKSCIDEEPKTESSGLLFRFLFYFTFELTH</sequence>
<dbReference type="NCBIfam" id="NF038123">
    <property type="entry name" value="NF038123_dom"/>
    <property type="match status" value="1"/>
</dbReference>
<dbReference type="Gene3D" id="2.60.40.2130">
    <property type="entry name" value="F-spondin domain"/>
    <property type="match status" value="1"/>
</dbReference>
<dbReference type="Pfam" id="PF02014">
    <property type="entry name" value="Reeler"/>
    <property type="match status" value="1"/>
</dbReference>
<feature type="signal peptide" evidence="2">
    <location>
        <begin position="1"/>
        <end position="20"/>
    </location>
</feature>
<dbReference type="Gene3D" id="2.60.40.4060">
    <property type="entry name" value="Reeler domain"/>
    <property type="match status" value="1"/>
</dbReference>
<feature type="domain" description="Reelin" evidence="3">
    <location>
        <begin position="9"/>
        <end position="183"/>
    </location>
</feature>
<name>A0A2S2PEI4_SCHGA</name>
<dbReference type="InterPro" id="IPR002861">
    <property type="entry name" value="Reeler_dom"/>
</dbReference>
<dbReference type="InterPro" id="IPR042307">
    <property type="entry name" value="Reeler_sf"/>
</dbReference>
<evidence type="ECO:0000259" key="3">
    <source>
        <dbReference type="PROSITE" id="PS51019"/>
    </source>
</evidence>
<evidence type="ECO:0000256" key="1">
    <source>
        <dbReference type="ARBA" id="ARBA00022737"/>
    </source>
</evidence>
<evidence type="ECO:0000259" key="4">
    <source>
        <dbReference type="PROSITE" id="PS51020"/>
    </source>
</evidence>
<keyword evidence="1" id="KW-0677">Repeat</keyword>
<dbReference type="CDD" id="cd08544">
    <property type="entry name" value="Reeler"/>
    <property type="match status" value="1"/>
</dbReference>
<dbReference type="Pfam" id="PF06468">
    <property type="entry name" value="Spond_N"/>
    <property type="match status" value="1"/>
</dbReference>
<dbReference type="AlphaFoldDB" id="A0A2S2PEI4"/>
<evidence type="ECO:0000256" key="2">
    <source>
        <dbReference type="SAM" id="SignalP"/>
    </source>
</evidence>
<dbReference type="GO" id="GO:0007155">
    <property type="term" value="P:cell adhesion"/>
    <property type="evidence" value="ECO:0007669"/>
    <property type="project" value="TreeGrafter"/>
</dbReference>
<dbReference type="GO" id="GO:0031012">
    <property type="term" value="C:extracellular matrix"/>
    <property type="evidence" value="ECO:0007669"/>
    <property type="project" value="TreeGrafter"/>
</dbReference>
<dbReference type="PROSITE" id="PS51019">
    <property type="entry name" value="REELIN"/>
    <property type="match status" value="1"/>
</dbReference>
<keyword evidence="2" id="KW-0732">Signal</keyword>
<feature type="chain" id="PRO_5015440797" evidence="2">
    <location>
        <begin position="21"/>
        <end position="430"/>
    </location>
</feature>
<dbReference type="FunFam" id="2.60.40.2130:FF:000002">
    <property type="entry name" value="Putative Spondin-1"/>
    <property type="match status" value="1"/>
</dbReference>
<dbReference type="InterPro" id="IPR009465">
    <property type="entry name" value="Spondin_N"/>
</dbReference>
<dbReference type="PROSITE" id="PS51020">
    <property type="entry name" value="SPONDIN"/>
    <property type="match status" value="1"/>
</dbReference>
<gene>
    <name evidence="5" type="primary">SPON1_0</name>
    <name evidence="5" type="ORF">g.30133</name>
</gene>
<protein>
    <submittedName>
        <fullName evidence="5">Spondin-1</fullName>
    </submittedName>
</protein>
<proteinExistence type="predicted"/>
<reference evidence="5" key="1">
    <citation type="submission" date="2018-04" db="EMBL/GenBank/DDBJ databases">
        <title>Transcriptome of Schizaphis graminum biotype I.</title>
        <authorList>
            <person name="Scully E.D."/>
            <person name="Geib S.M."/>
            <person name="Palmer N.A."/>
            <person name="Koch K."/>
            <person name="Bradshaw J."/>
            <person name="Heng-Moss T."/>
            <person name="Sarath G."/>
        </authorList>
    </citation>
    <scope>NUCLEOTIDE SEQUENCE</scope>
</reference>